<dbReference type="Pfam" id="PF13472">
    <property type="entry name" value="Lipase_GDSL_2"/>
    <property type="match status" value="1"/>
</dbReference>
<dbReference type="InterPro" id="IPR051200">
    <property type="entry name" value="Host-pathogen_enzymatic-act"/>
</dbReference>
<dbReference type="InterPro" id="IPR048433">
    <property type="entry name" value="YNCE-like_beta-prop"/>
</dbReference>
<name>A0A841CZ66_9PSEU</name>
<dbReference type="PANTHER" id="PTHR47197">
    <property type="entry name" value="PROTEIN NIRF"/>
    <property type="match status" value="1"/>
</dbReference>
<evidence type="ECO:0000313" key="4">
    <source>
        <dbReference type="EMBL" id="MBB5960606.1"/>
    </source>
</evidence>
<reference evidence="4 5" key="1">
    <citation type="submission" date="2020-08" db="EMBL/GenBank/DDBJ databases">
        <title>Genomic Encyclopedia of Type Strains, Phase III (KMG-III): the genomes of soil and plant-associated and newly described type strains.</title>
        <authorList>
            <person name="Whitman W."/>
        </authorList>
    </citation>
    <scope>NUCLEOTIDE SEQUENCE [LARGE SCALE GENOMIC DNA]</scope>
    <source>
        <strain evidence="4 5">CECT 8640</strain>
    </source>
</reference>
<dbReference type="InterPro" id="IPR036514">
    <property type="entry name" value="SGNH_hydro_sf"/>
</dbReference>
<dbReference type="Gene3D" id="3.40.50.1110">
    <property type="entry name" value="SGNH hydrolase"/>
    <property type="match status" value="1"/>
</dbReference>
<keyword evidence="5" id="KW-1185">Reference proteome</keyword>
<dbReference type="SUPFAM" id="SSF51004">
    <property type="entry name" value="C-terminal (heme d1) domain of cytochrome cd1-nitrite reductase"/>
    <property type="match status" value="1"/>
</dbReference>
<dbReference type="InterPro" id="IPR015943">
    <property type="entry name" value="WD40/YVTN_repeat-like_dom_sf"/>
</dbReference>
<dbReference type="SUPFAM" id="SSF52266">
    <property type="entry name" value="SGNH hydrolase"/>
    <property type="match status" value="1"/>
</dbReference>
<dbReference type="Pfam" id="PF21783">
    <property type="entry name" value="YNCE"/>
    <property type="match status" value="1"/>
</dbReference>
<evidence type="ECO:0000313" key="5">
    <source>
        <dbReference type="Proteomes" id="UP000547510"/>
    </source>
</evidence>
<dbReference type="InterPro" id="IPR011964">
    <property type="entry name" value="YVTN_b-propeller_repeat"/>
</dbReference>
<gene>
    <name evidence="4" type="ORF">FHS29_007234</name>
</gene>
<dbReference type="Proteomes" id="UP000547510">
    <property type="component" value="Unassembled WGS sequence"/>
</dbReference>
<dbReference type="AlphaFoldDB" id="A0A841CZ66"/>
<accession>A0A841CZ66</accession>
<dbReference type="InterPro" id="IPR013830">
    <property type="entry name" value="SGNH_hydro"/>
</dbReference>
<dbReference type="InterPro" id="IPR019405">
    <property type="entry name" value="Lactonase_7-beta_prop"/>
</dbReference>
<comment type="caution">
    <text evidence="4">The sequence shown here is derived from an EMBL/GenBank/DDBJ whole genome shotgun (WGS) entry which is preliminary data.</text>
</comment>
<dbReference type="Pfam" id="PF10282">
    <property type="entry name" value="Lactonase"/>
    <property type="match status" value="1"/>
</dbReference>
<feature type="domain" description="SGNH hydrolase-type esterase" evidence="2">
    <location>
        <begin position="401"/>
        <end position="662"/>
    </location>
</feature>
<keyword evidence="1" id="KW-0732">Signal</keyword>
<dbReference type="InterPro" id="IPR011048">
    <property type="entry name" value="Haem_d1_sf"/>
</dbReference>
<sequence length="700" mass="73073">MARYLLKRTARCAVAGAAVVGLAVAGVAVVAPPAVAGELGFAYVANSGSDTVTTISVSTGGTATIRVGGGPSAVAISPDGSLAYVANTTSNSVSAIRTATKSVIATFTSGGSHPAGVAFNALGTRAFVTNAGSNTVSTIDTATHRVVALTAVGKSPTGITVIPDGTRAYVSNTNSNTVSVLNTTTTAHVDDIAVGTRPGRLAATPDSSKVLVVNTGSGDVSVLDTGSNRRIQTVAVGAGPSGVAVAPDGLRAYVSNGADDTVTALDTDPATTDSIAVRYVVRVGHRPTGVAISPDGDKVYVSNSESGTTSVIDTATTRVSTADVDSGPTGIATGVPQTLTAAVSLGDSFISGVAGRWQGNGVREGLRGTDVLGTDRAVYRCGPLGTNSCKNDPKIVYGRSYDNKCLRSYSAQIQAADLPVTRRINLACSGADTSDIINTPLKNEPPQSQQLALVARDYRVKLVVLNVGGNDIGFRDIIKSCVITYLRSGPRCRAEKATAFTNGLVRAETNVALAIDKVREVMAAAGYRRDDYRFVLQSYPSPVPTGAQIRYPEANGYDRYQVGGCPVYNSDADWVRNVVVPKIADSLEYVADQKEVEFLDVRDLFSGHEVCAKSAEQATDYDNHLKPQLGDKAEWARFLDATPFVNQGDTDESVHPNYYGQQALGACLTAFYEYSGDKWNHLCRNVPGKGAKHVVLDQID</sequence>
<dbReference type="RefSeq" id="WP_184698950.1">
    <property type="nucleotide sequence ID" value="NZ_JACHJN010000018.1"/>
</dbReference>
<protein>
    <submittedName>
        <fullName evidence="4">YVTN family beta-propeller protein</fullName>
    </submittedName>
</protein>
<evidence type="ECO:0000259" key="2">
    <source>
        <dbReference type="Pfam" id="PF13472"/>
    </source>
</evidence>
<evidence type="ECO:0000259" key="3">
    <source>
        <dbReference type="Pfam" id="PF21783"/>
    </source>
</evidence>
<proteinExistence type="predicted"/>
<dbReference type="PANTHER" id="PTHR47197:SF3">
    <property type="entry name" value="DIHYDRO-HEME D1 DEHYDROGENASE"/>
    <property type="match status" value="1"/>
</dbReference>
<dbReference type="Gene3D" id="2.130.10.10">
    <property type="entry name" value="YVTN repeat-like/Quinoprotein amine dehydrogenase"/>
    <property type="match status" value="2"/>
</dbReference>
<feature type="domain" description="YNCE-like beta-propeller" evidence="3">
    <location>
        <begin position="41"/>
        <end position="162"/>
    </location>
</feature>
<evidence type="ECO:0000256" key="1">
    <source>
        <dbReference type="ARBA" id="ARBA00022729"/>
    </source>
</evidence>
<dbReference type="NCBIfam" id="TIGR02276">
    <property type="entry name" value="beta_rpt_yvtn"/>
    <property type="match status" value="5"/>
</dbReference>
<organism evidence="4 5">
    <name type="scientific">Saccharothrix tamanrassetensis</name>
    <dbReference type="NCBI Taxonomy" id="1051531"/>
    <lineage>
        <taxon>Bacteria</taxon>
        <taxon>Bacillati</taxon>
        <taxon>Actinomycetota</taxon>
        <taxon>Actinomycetes</taxon>
        <taxon>Pseudonocardiales</taxon>
        <taxon>Pseudonocardiaceae</taxon>
        <taxon>Saccharothrix</taxon>
    </lineage>
</organism>
<dbReference type="EMBL" id="JACHJN010000018">
    <property type="protein sequence ID" value="MBB5960606.1"/>
    <property type="molecule type" value="Genomic_DNA"/>
</dbReference>